<dbReference type="GO" id="GO:0006629">
    <property type="term" value="P:lipid metabolic process"/>
    <property type="evidence" value="ECO:0007669"/>
    <property type="project" value="TreeGrafter"/>
</dbReference>
<dbReference type="GeneID" id="117646280"/>
<dbReference type="AlphaFoldDB" id="A0A6P8YSI2"/>
<keyword evidence="2" id="KW-1185">Reference proteome</keyword>
<dbReference type="GO" id="GO:0000302">
    <property type="term" value="P:response to reactive oxygen species"/>
    <property type="evidence" value="ECO:0007669"/>
    <property type="project" value="TreeGrafter"/>
</dbReference>
<evidence type="ECO:0000313" key="3">
    <source>
        <dbReference type="RefSeq" id="XP_034243013.1"/>
    </source>
</evidence>
<name>A0A6P8YSI2_THRPL</name>
<dbReference type="RefSeq" id="XP_034243013.1">
    <property type="nucleotide sequence ID" value="XM_034387122.1"/>
</dbReference>
<dbReference type="GO" id="GO:0005737">
    <property type="term" value="C:cytoplasm"/>
    <property type="evidence" value="ECO:0007669"/>
    <property type="project" value="TreeGrafter"/>
</dbReference>
<feature type="region of interest" description="Disordered" evidence="1">
    <location>
        <begin position="577"/>
        <end position="606"/>
    </location>
</feature>
<dbReference type="InParanoid" id="A0A6P8YSI2"/>
<evidence type="ECO:0000256" key="1">
    <source>
        <dbReference type="SAM" id="MobiDB-lite"/>
    </source>
</evidence>
<dbReference type="PANTHER" id="PTHR10612:SF34">
    <property type="entry name" value="APOLIPOPROTEIN D"/>
    <property type="match status" value="1"/>
</dbReference>
<dbReference type="SUPFAM" id="SSF50814">
    <property type="entry name" value="Lipocalins"/>
    <property type="match status" value="3"/>
</dbReference>
<dbReference type="Proteomes" id="UP000515158">
    <property type="component" value="Unplaced"/>
</dbReference>
<proteinExistence type="predicted"/>
<dbReference type="OrthoDB" id="565904at2759"/>
<dbReference type="Gene3D" id="2.40.128.20">
    <property type="match status" value="3"/>
</dbReference>
<dbReference type="InterPro" id="IPR012674">
    <property type="entry name" value="Calycin"/>
</dbReference>
<gene>
    <name evidence="3" type="primary">LOC117646280</name>
</gene>
<dbReference type="KEGG" id="tpal:117646280"/>
<evidence type="ECO:0000313" key="2">
    <source>
        <dbReference type="Proteomes" id="UP000515158"/>
    </source>
</evidence>
<accession>A0A6P8YSI2</accession>
<reference evidence="3" key="1">
    <citation type="submission" date="2025-08" db="UniProtKB">
        <authorList>
            <consortium name="RefSeq"/>
        </authorList>
    </citation>
    <scope>IDENTIFICATION</scope>
    <source>
        <tissue evidence="3">Total insect</tissue>
    </source>
</reference>
<feature type="region of interest" description="Disordered" evidence="1">
    <location>
        <begin position="285"/>
        <end position="310"/>
    </location>
</feature>
<protein>
    <submittedName>
        <fullName evidence="3">Uncharacterized protein LOC117646280</fullName>
    </submittedName>
</protein>
<sequence>MATKRVMLAEGCRPRPPSPWPARPAMAFLRTACFAILPLLVSPNLTFYEELCPLPANDGPASSKLAPPVGRCDFDANSLVVMEDFDMEEYAGSWHEVYASGNPRNCSTHVFATASGAVTYFEKDYDLSTATYRAIQGRVQSVATAQVLIRRPRVVGLETYSILDTDYLTYAIVHTCTVLASEPAAVRVLSRDYVLPSRVAEAVDAVLLRSFSLTRDELTATDNKGCIPDTCPPVGPTAQYLDLRQFAGWWHQLMILSKDPPQTAMPSCTKWLLTPAPNDSVFLQREVPSKDQNQSPRRLPTLEARPDDPLAGDGHFSIQQRLEGASSTVRFDVLGVDYQSWALVAVCNHTLMRSNLNRAVEMYTILLSRYPLVDSVPWSELRDTLARHDLQGLHREVTSSMSCPSPRCLDWIPAKAPFDAERFLGYWFVMEQTATKSDTGFCAKHLLSWDNNVGSHDVHLDIIQYKRSPGALNVIPYRLSQDIPFEGKFTVVEPMPFGQLSSDSFKTYWVLDTDYESFAVVYSCSGPREERVWIMSRVPGLSWTASRHVVDVLVQSHVDVAALRTVDWPVFCATWPDPSVDPDDPDRPQKPLKSQLKRHMDTREET</sequence>
<dbReference type="PANTHER" id="PTHR10612">
    <property type="entry name" value="APOLIPOPROTEIN D"/>
    <property type="match status" value="1"/>
</dbReference>
<organism evidence="3">
    <name type="scientific">Thrips palmi</name>
    <name type="common">Melon thrips</name>
    <dbReference type="NCBI Taxonomy" id="161013"/>
    <lineage>
        <taxon>Eukaryota</taxon>
        <taxon>Metazoa</taxon>
        <taxon>Ecdysozoa</taxon>
        <taxon>Arthropoda</taxon>
        <taxon>Hexapoda</taxon>
        <taxon>Insecta</taxon>
        <taxon>Pterygota</taxon>
        <taxon>Neoptera</taxon>
        <taxon>Paraneoptera</taxon>
        <taxon>Thysanoptera</taxon>
        <taxon>Terebrantia</taxon>
        <taxon>Thripoidea</taxon>
        <taxon>Thripidae</taxon>
        <taxon>Thrips</taxon>
    </lineage>
</organism>